<evidence type="ECO:0000313" key="2">
    <source>
        <dbReference type="EMBL" id="QNP47221.1"/>
    </source>
</evidence>
<feature type="transmembrane region" description="Helical" evidence="1">
    <location>
        <begin position="159"/>
        <end position="175"/>
    </location>
</feature>
<feature type="transmembrane region" description="Helical" evidence="1">
    <location>
        <begin position="76"/>
        <end position="102"/>
    </location>
</feature>
<dbReference type="EMBL" id="CP060783">
    <property type="protein sequence ID" value="QNP47221.1"/>
    <property type="molecule type" value="Genomic_DNA"/>
</dbReference>
<feature type="transmembrane region" description="Helical" evidence="1">
    <location>
        <begin position="17"/>
        <end position="38"/>
    </location>
</feature>
<dbReference type="KEGG" id="daer:H9K75_12570"/>
<organism evidence="2 3">
    <name type="scientific">Diaphorobacter aerolatus</name>
    <dbReference type="NCBI Taxonomy" id="1288495"/>
    <lineage>
        <taxon>Bacteria</taxon>
        <taxon>Pseudomonadati</taxon>
        <taxon>Pseudomonadota</taxon>
        <taxon>Betaproteobacteria</taxon>
        <taxon>Burkholderiales</taxon>
        <taxon>Comamonadaceae</taxon>
        <taxon>Diaphorobacter</taxon>
    </lineage>
</organism>
<keyword evidence="1" id="KW-0812">Transmembrane</keyword>
<evidence type="ECO:0000313" key="3">
    <source>
        <dbReference type="Proteomes" id="UP000516028"/>
    </source>
</evidence>
<dbReference type="Proteomes" id="UP000516028">
    <property type="component" value="Chromosome"/>
</dbReference>
<sequence length="224" mass="25227">MTDAPSRARVGGSGTTFWNIVVLLGLLTTLPVSAVLPANWGWENGPLENAQALMLFAGAVTAMWAAVRQTEASTRALWWTAALVWLVMAGRELAWGAAFLAPRGFDDHGPIVSSSVLWYRPAVPWICAALLLIGLTAMWRSSAWSRVVARLHRERAWPWFRWLLLVVAMLMSAVAEEHTKQHLPFPYVPASTPIAEELFETWGYLALWLAQWQVMAHMRRWRTH</sequence>
<gene>
    <name evidence="2" type="ORF">H9K75_12570</name>
</gene>
<name>A0A7H0GG05_9BURK</name>
<feature type="transmembrane region" description="Helical" evidence="1">
    <location>
        <begin position="50"/>
        <end position="67"/>
    </location>
</feature>
<dbReference type="AlphaFoldDB" id="A0A7H0GG05"/>
<feature type="transmembrane region" description="Helical" evidence="1">
    <location>
        <begin position="201"/>
        <end position="218"/>
    </location>
</feature>
<keyword evidence="3" id="KW-1185">Reference proteome</keyword>
<keyword evidence="1" id="KW-0472">Membrane</keyword>
<evidence type="ECO:0000256" key="1">
    <source>
        <dbReference type="SAM" id="Phobius"/>
    </source>
</evidence>
<protein>
    <submittedName>
        <fullName evidence="2">Uncharacterized protein</fullName>
    </submittedName>
</protein>
<feature type="transmembrane region" description="Helical" evidence="1">
    <location>
        <begin position="122"/>
        <end position="139"/>
    </location>
</feature>
<keyword evidence="1" id="KW-1133">Transmembrane helix</keyword>
<proteinExistence type="predicted"/>
<accession>A0A7H0GG05</accession>
<reference evidence="2 3" key="1">
    <citation type="submission" date="2020-08" db="EMBL/GenBank/DDBJ databases">
        <title>Genome sequence of Diaphorobacter aerolatus KACC 16536T.</title>
        <authorList>
            <person name="Hyun D.-W."/>
            <person name="Bae J.-W."/>
        </authorList>
    </citation>
    <scope>NUCLEOTIDE SEQUENCE [LARGE SCALE GENOMIC DNA]</scope>
    <source>
        <strain evidence="2 3">KACC 16536</strain>
    </source>
</reference>
<dbReference type="RefSeq" id="WP_187722934.1">
    <property type="nucleotide sequence ID" value="NZ_CP060783.1"/>
</dbReference>